<feature type="transmembrane region" description="Helical" evidence="6">
    <location>
        <begin position="581"/>
        <end position="604"/>
    </location>
</feature>
<dbReference type="GO" id="GO:0016020">
    <property type="term" value="C:membrane"/>
    <property type="evidence" value="ECO:0007669"/>
    <property type="project" value="UniProtKB-SubCell"/>
</dbReference>
<dbReference type="InterPro" id="IPR001516">
    <property type="entry name" value="Proton_antipo_N"/>
</dbReference>
<feature type="transmembrane region" description="Helical" evidence="6">
    <location>
        <begin position="345"/>
        <end position="371"/>
    </location>
</feature>
<feature type="transmembrane region" description="Helical" evidence="6">
    <location>
        <begin position="161"/>
        <end position="180"/>
    </location>
</feature>
<feature type="transmembrane region" description="Helical" evidence="6">
    <location>
        <begin position="484"/>
        <end position="502"/>
    </location>
</feature>
<feature type="transmembrane region" description="Helical" evidence="6">
    <location>
        <begin position="192"/>
        <end position="212"/>
    </location>
</feature>
<comment type="subcellular location">
    <subcellularLocation>
        <location evidence="1">Endomembrane system</location>
        <topology evidence="1">Multi-pass membrane protein</topology>
    </subcellularLocation>
    <subcellularLocation>
        <location evidence="5">Membrane</location>
        <topology evidence="5">Multi-pass membrane protein</topology>
    </subcellularLocation>
</comment>
<evidence type="ECO:0000256" key="3">
    <source>
        <dbReference type="ARBA" id="ARBA00022989"/>
    </source>
</evidence>
<dbReference type="EC" id="1.6.5.-" evidence="9"/>
<feature type="domain" description="NADH-Ubiquinone oxidoreductase (complex I) chain 5 N-terminal" evidence="8">
    <location>
        <begin position="74"/>
        <end position="138"/>
    </location>
</feature>
<feature type="domain" description="NADH:quinone oxidoreductase/Mrp antiporter transmembrane" evidence="7">
    <location>
        <begin position="425"/>
        <end position="496"/>
    </location>
</feature>
<feature type="transmembrane region" description="Helical" evidence="6">
    <location>
        <begin position="317"/>
        <end position="338"/>
    </location>
</feature>
<evidence type="ECO:0000256" key="2">
    <source>
        <dbReference type="ARBA" id="ARBA00022692"/>
    </source>
</evidence>
<dbReference type="GO" id="GO:0012505">
    <property type="term" value="C:endomembrane system"/>
    <property type="evidence" value="ECO:0007669"/>
    <property type="project" value="UniProtKB-SubCell"/>
</dbReference>
<dbReference type="Pfam" id="PF00361">
    <property type="entry name" value="Proton_antipo_M"/>
    <property type="match status" value="2"/>
</dbReference>
<evidence type="ECO:0000256" key="1">
    <source>
        <dbReference type="ARBA" id="ARBA00004127"/>
    </source>
</evidence>
<feature type="transmembrane region" description="Helical" evidence="6">
    <location>
        <begin position="135"/>
        <end position="155"/>
    </location>
</feature>
<evidence type="ECO:0000259" key="7">
    <source>
        <dbReference type="Pfam" id="PF00361"/>
    </source>
</evidence>
<feature type="transmembrane region" description="Helical" evidence="6">
    <location>
        <begin position="91"/>
        <end position="114"/>
    </location>
</feature>
<feature type="transmembrane region" description="Helical" evidence="6">
    <location>
        <begin position="446"/>
        <end position="464"/>
    </location>
</feature>
<comment type="caution">
    <text evidence="9">The sequence shown here is derived from an EMBL/GenBank/DDBJ whole genome shotgun (WGS) entry which is preliminary data.</text>
</comment>
<proteinExistence type="predicted"/>
<name>A0A6B0YMW5_9CHLR</name>
<feature type="transmembrane region" description="Helical" evidence="6">
    <location>
        <begin position="716"/>
        <end position="737"/>
    </location>
</feature>
<dbReference type="GO" id="GO:0015990">
    <property type="term" value="P:electron transport coupled proton transport"/>
    <property type="evidence" value="ECO:0007669"/>
    <property type="project" value="TreeGrafter"/>
</dbReference>
<reference evidence="9" key="1">
    <citation type="submission" date="2019-09" db="EMBL/GenBank/DDBJ databases">
        <title>Characterisation of the sponge microbiome using genome-centric metagenomics.</title>
        <authorList>
            <person name="Engelberts J.P."/>
            <person name="Robbins S.J."/>
            <person name="De Goeij J.M."/>
            <person name="Aranda M."/>
            <person name="Bell S.C."/>
            <person name="Webster N.S."/>
        </authorList>
    </citation>
    <scope>NUCLEOTIDE SEQUENCE</scope>
    <source>
        <strain evidence="9">SB0664_bin_27</strain>
    </source>
</reference>
<feature type="transmembrane region" description="Helical" evidence="6">
    <location>
        <begin position="283"/>
        <end position="305"/>
    </location>
</feature>
<evidence type="ECO:0000256" key="4">
    <source>
        <dbReference type="ARBA" id="ARBA00023136"/>
    </source>
</evidence>
<feature type="transmembrane region" description="Helical" evidence="6">
    <location>
        <begin position="6"/>
        <end position="26"/>
    </location>
</feature>
<dbReference type="GO" id="GO:0042773">
    <property type="term" value="P:ATP synthesis coupled electron transport"/>
    <property type="evidence" value="ECO:0007669"/>
    <property type="project" value="InterPro"/>
</dbReference>
<evidence type="ECO:0000256" key="6">
    <source>
        <dbReference type="SAM" id="Phobius"/>
    </source>
</evidence>
<keyword evidence="4 6" id="KW-0472">Membrane</keyword>
<feature type="transmembrane region" description="Helical" evidence="6">
    <location>
        <begin position="523"/>
        <end position="544"/>
    </location>
</feature>
<dbReference type="InterPro" id="IPR001750">
    <property type="entry name" value="ND/Mrp_TM"/>
</dbReference>
<keyword evidence="3 6" id="KW-1133">Transmembrane helix</keyword>
<dbReference type="GO" id="GO:0008137">
    <property type="term" value="F:NADH dehydrogenase (ubiquinone) activity"/>
    <property type="evidence" value="ECO:0007669"/>
    <property type="project" value="InterPro"/>
</dbReference>
<dbReference type="Gene3D" id="1.20.5.2700">
    <property type="match status" value="2"/>
</dbReference>
<feature type="domain" description="NADH:quinone oxidoreductase/Mrp antiporter transmembrane" evidence="7">
    <location>
        <begin position="155"/>
        <end position="395"/>
    </location>
</feature>
<gene>
    <name evidence="9" type="ORF">F4Y42_02245</name>
</gene>
<dbReference type="PANTHER" id="PTHR42829:SF2">
    <property type="entry name" value="NADH-UBIQUINONE OXIDOREDUCTASE CHAIN 5"/>
    <property type="match status" value="1"/>
</dbReference>
<keyword evidence="2 5" id="KW-0812">Transmembrane</keyword>
<feature type="transmembrane region" description="Helical" evidence="6">
    <location>
        <begin position="33"/>
        <end position="57"/>
    </location>
</feature>
<dbReference type="GO" id="GO:0003954">
    <property type="term" value="F:NADH dehydrogenase activity"/>
    <property type="evidence" value="ECO:0007669"/>
    <property type="project" value="TreeGrafter"/>
</dbReference>
<dbReference type="AlphaFoldDB" id="A0A6B0YMW5"/>
<keyword evidence="9" id="KW-0560">Oxidoreductase</keyword>
<protein>
    <submittedName>
        <fullName evidence="9">NADH-quinone oxidoreductase subunit L</fullName>
        <ecNumber evidence="9">1.6.5.-</ecNumber>
    </submittedName>
</protein>
<organism evidence="9">
    <name type="scientific">Caldilineaceae bacterium SB0664_bin_27</name>
    <dbReference type="NCBI Taxonomy" id="2605260"/>
    <lineage>
        <taxon>Bacteria</taxon>
        <taxon>Bacillati</taxon>
        <taxon>Chloroflexota</taxon>
        <taxon>Caldilineae</taxon>
        <taxon>Caldilineales</taxon>
        <taxon>Caldilineaceae</taxon>
    </lineage>
</organism>
<dbReference type="NCBIfam" id="TIGR01974">
    <property type="entry name" value="NDH_I_L"/>
    <property type="match status" value="1"/>
</dbReference>
<dbReference type="PANTHER" id="PTHR42829">
    <property type="entry name" value="NADH-UBIQUINONE OXIDOREDUCTASE CHAIN 5"/>
    <property type="match status" value="1"/>
</dbReference>
<dbReference type="InterPro" id="IPR018393">
    <property type="entry name" value="NADHpl_OxRdtase_5_subgr"/>
</dbReference>
<dbReference type="Pfam" id="PF00662">
    <property type="entry name" value="Proton_antipo_N"/>
    <property type="match status" value="1"/>
</dbReference>
<dbReference type="InterPro" id="IPR003945">
    <property type="entry name" value="NU5C-like"/>
</dbReference>
<evidence type="ECO:0000313" key="9">
    <source>
        <dbReference type="EMBL" id="MXY92250.1"/>
    </source>
</evidence>
<dbReference type="EMBL" id="VXRG01000025">
    <property type="protein sequence ID" value="MXY92250.1"/>
    <property type="molecule type" value="Genomic_DNA"/>
</dbReference>
<evidence type="ECO:0000259" key="8">
    <source>
        <dbReference type="Pfam" id="PF00662"/>
    </source>
</evidence>
<dbReference type="PRINTS" id="PR01435">
    <property type="entry name" value="NPOXDRDTASE5"/>
</dbReference>
<evidence type="ECO:0000256" key="5">
    <source>
        <dbReference type="RuleBase" id="RU000320"/>
    </source>
</evidence>
<accession>A0A6B0YMW5</accession>
<dbReference type="PRINTS" id="PR01434">
    <property type="entry name" value="NADHDHGNASE5"/>
</dbReference>
<sequence length="740" mass="81944">MEGLFSVTWVVPIPPFLAFLAILLFLNKNKRGSALTAIGSALISCVLGWGIAFASFFRDHFGDHPVDEAIYAIPTGATELVIGYAVDPANALMLFMVPFLVLMIFIYSSGYMSFPHHLKAEQYPTAYAQGKDPRYSRFMAYICLFATGMLGLVVANNLLQFFVFWEVMGLCSYLLIGFWYEKASARAAAVKAFITTRIGDALLMIGLILLYVRSEPSTLRFSELFTKTNLDQLAQTLVDLPLFGEVHWISLIGVLIFCGAIGKSAQFPLHIWLPDAMEGPTPVSAMIHAATMVSAGVFLLVRMFPIYEFSGKVSGETLQFVAFIGAFTALFAATIAVAQWDIKRVLAYSTISQLGYMVAAIGMGAYVAALFHLLTHAFFKALLFLGSGSVIHGVEHGYHHAHEHAHDDHGDSHAEYIVPRADGVLDTEDAQDMRNMGGLLSRMPRTGWTFIIGGLALSGFPLFTSGFWSKDEILAFAWDGNHQWVFWTLALSAFLTAFYTMRQIGLTFLGRARTEGASHAPESVASMTTPLILISIFAIAGGWFGIPEAFPVLGGAVPNWIAHFLEPYMKYMHLYPHHPDFNFVPLAVSIVVALGGLAAGYLVYGQGLKEGQTDPVARILGPIWWMWHRKYWIDELYNGTIVLITMWLSRFLALFDREWIIDWVVNGVGRVAIRIGDLTSAFDRFVVDGFVDGVGWISDQAGHIARLLQDGRVQTYLLFGMLILAVWLFLNVLPMILTLV</sequence>